<dbReference type="InterPro" id="IPR036388">
    <property type="entry name" value="WH-like_DNA-bd_sf"/>
</dbReference>
<keyword evidence="7" id="KW-1185">Reference proteome</keyword>
<evidence type="ECO:0000256" key="4">
    <source>
        <dbReference type="SAM" id="MobiDB-lite"/>
    </source>
</evidence>
<name>A0A927M1R8_9ACTN</name>
<keyword evidence="2 6" id="KW-0238">DNA-binding</keyword>
<dbReference type="SUPFAM" id="SSF46785">
    <property type="entry name" value="Winged helix' DNA-binding domain"/>
    <property type="match status" value="1"/>
</dbReference>
<dbReference type="PROSITE" id="PS50956">
    <property type="entry name" value="HTH_ASNC_2"/>
    <property type="match status" value="1"/>
</dbReference>
<dbReference type="PANTHER" id="PTHR30154:SF34">
    <property type="entry name" value="TRANSCRIPTIONAL REGULATOR AZLB"/>
    <property type="match status" value="1"/>
</dbReference>
<evidence type="ECO:0000313" key="6">
    <source>
        <dbReference type="EMBL" id="MBE1486573.1"/>
    </source>
</evidence>
<feature type="compositionally biased region" description="Low complexity" evidence="4">
    <location>
        <begin position="171"/>
        <end position="184"/>
    </location>
</feature>
<protein>
    <submittedName>
        <fullName evidence="6">DNA-binding Lrp family transcriptional regulator</fullName>
    </submittedName>
</protein>
<dbReference type="GO" id="GO:0043565">
    <property type="term" value="F:sequence-specific DNA binding"/>
    <property type="evidence" value="ECO:0007669"/>
    <property type="project" value="InterPro"/>
</dbReference>
<evidence type="ECO:0000259" key="5">
    <source>
        <dbReference type="PROSITE" id="PS50956"/>
    </source>
</evidence>
<accession>A0A927M1R8</accession>
<feature type="region of interest" description="Disordered" evidence="4">
    <location>
        <begin position="162"/>
        <end position="222"/>
    </location>
</feature>
<evidence type="ECO:0000313" key="7">
    <source>
        <dbReference type="Proteomes" id="UP000649753"/>
    </source>
</evidence>
<dbReference type="AlphaFoldDB" id="A0A927M1R8"/>
<dbReference type="Pfam" id="PF13404">
    <property type="entry name" value="HTH_AsnC-type"/>
    <property type="match status" value="1"/>
</dbReference>
<dbReference type="InterPro" id="IPR036390">
    <property type="entry name" value="WH_DNA-bd_sf"/>
</dbReference>
<proteinExistence type="predicted"/>
<dbReference type="InterPro" id="IPR011008">
    <property type="entry name" value="Dimeric_a/b-barrel"/>
</dbReference>
<gene>
    <name evidence="6" type="ORF">H4W31_002211</name>
</gene>
<dbReference type="InterPro" id="IPR019888">
    <property type="entry name" value="Tscrpt_reg_AsnC-like"/>
</dbReference>
<dbReference type="SMART" id="SM00344">
    <property type="entry name" value="HTH_ASNC"/>
    <property type="match status" value="1"/>
</dbReference>
<feature type="compositionally biased region" description="Low complexity" evidence="4">
    <location>
        <begin position="208"/>
        <end position="222"/>
    </location>
</feature>
<dbReference type="Proteomes" id="UP000649753">
    <property type="component" value="Unassembled WGS sequence"/>
</dbReference>
<evidence type="ECO:0000256" key="1">
    <source>
        <dbReference type="ARBA" id="ARBA00023015"/>
    </source>
</evidence>
<keyword evidence="3" id="KW-0804">Transcription</keyword>
<dbReference type="Pfam" id="PF01037">
    <property type="entry name" value="AsnC_trans_reg"/>
    <property type="match status" value="1"/>
</dbReference>
<dbReference type="SUPFAM" id="SSF54909">
    <property type="entry name" value="Dimeric alpha+beta barrel"/>
    <property type="match status" value="1"/>
</dbReference>
<dbReference type="PRINTS" id="PR00033">
    <property type="entry name" value="HTHASNC"/>
</dbReference>
<dbReference type="GO" id="GO:0005829">
    <property type="term" value="C:cytosol"/>
    <property type="evidence" value="ECO:0007669"/>
    <property type="project" value="TreeGrafter"/>
</dbReference>
<dbReference type="Gene3D" id="1.10.10.10">
    <property type="entry name" value="Winged helix-like DNA-binding domain superfamily/Winged helix DNA-binding domain"/>
    <property type="match status" value="1"/>
</dbReference>
<evidence type="ECO:0000256" key="3">
    <source>
        <dbReference type="ARBA" id="ARBA00023163"/>
    </source>
</evidence>
<dbReference type="PANTHER" id="PTHR30154">
    <property type="entry name" value="LEUCINE-RESPONSIVE REGULATORY PROTEIN"/>
    <property type="match status" value="1"/>
</dbReference>
<dbReference type="RefSeq" id="WP_404825577.1">
    <property type="nucleotide sequence ID" value="NZ_JADBEB010000001.1"/>
</dbReference>
<sequence>MTAVQVVQLDALDVKLIDMLAAEPRIGVLECSRRLQVARGTVQARLDKLFARGVIRGLGPQLDPAAIGFGVTSFVTLEINQRPGHDPVTAHLRAIPEVLEAHTITGSGDVLCRIVARSNADLQRVLDRIVSHEGIARASSIIALAEKIPYRVLPLARAAADGLPAEDRPGTTASVDSSSTTASPAEDRSGTTGSPGGDRSGSAGSPGGPRTAASASPSEVRS</sequence>
<reference evidence="6" key="1">
    <citation type="submission" date="2020-10" db="EMBL/GenBank/DDBJ databases">
        <title>Sequencing the genomes of 1000 actinobacteria strains.</title>
        <authorList>
            <person name="Klenk H.-P."/>
        </authorList>
    </citation>
    <scope>NUCLEOTIDE SEQUENCE</scope>
    <source>
        <strain evidence="6">DSM 46832</strain>
    </source>
</reference>
<keyword evidence="1" id="KW-0805">Transcription regulation</keyword>
<dbReference type="Gene3D" id="3.30.70.920">
    <property type="match status" value="1"/>
</dbReference>
<comment type="caution">
    <text evidence="6">The sequence shown here is derived from an EMBL/GenBank/DDBJ whole genome shotgun (WGS) entry which is preliminary data.</text>
</comment>
<dbReference type="InterPro" id="IPR019887">
    <property type="entry name" value="Tscrpt_reg_AsnC/Lrp_C"/>
</dbReference>
<organism evidence="6 7">
    <name type="scientific">Plantactinospora soyae</name>
    <dbReference type="NCBI Taxonomy" id="1544732"/>
    <lineage>
        <taxon>Bacteria</taxon>
        <taxon>Bacillati</taxon>
        <taxon>Actinomycetota</taxon>
        <taxon>Actinomycetes</taxon>
        <taxon>Micromonosporales</taxon>
        <taxon>Micromonosporaceae</taxon>
        <taxon>Plantactinospora</taxon>
    </lineage>
</organism>
<dbReference type="EMBL" id="JADBEB010000001">
    <property type="protein sequence ID" value="MBE1486573.1"/>
    <property type="molecule type" value="Genomic_DNA"/>
</dbReference>
<dbReference type="GO" id="GO:0043200">
    <property type="term" value="P:response to amino acid"/>
    <property type="evidence" value="ECO:0007669"/>
    <property type="project" value="TreeGrafter"/>
</dbReference>
<evidence type="ECO:0000256" key="2">
    <source>
        <dbReference type="ARBA" id="ARBA00023125"/>
    </source>
</evidence>
<feature type="domain" description="HTH asnC-type" evidence="5">
    <location>
        <begin position="9"/>
        <end position="70"/>
    </location>
</feature>
<feature type="compositionally biased region" description="Gly residues" evidence="4">
    <location>
        <begin position="193"/>
        <end position="207"/>
    </location>
</feature>
<dbReference type="InterPro" id="IPR000485">
    <property type="entry name" value="AsnC-type_HTH_dom"/>
</dbReference>